<reference evidence="1 2" key="2">
    <citation type="journal article" date="2019" name="G3 (Bethesda)">
        <title>Hybrid Assembly of the Genome of the Entomopathogenic Nematode Steinernema carpocapsae Identifies the X-Chromosome.</title>
        <authorList>
            <person name="Serra L."/>
            <person name="Macchietto M."/>
            <person name="Macias-Munoz A."/>
            <person name="McGill C.J."/>
            <person name="Rodriguez I.M."/>
            <person name="Rodriguez B."/>
            <person name="Murad R."/>
            <person name="Mortazavi A."/>
        </authorList>
    </citation>
    <scope>NUCLEOTIDE SEQUENCE [LARGE SCALE GENOMIC DNA]</scope>
    <source>
        <strain evidence="1 2">ALL</strain>
    </source>
</reference>
<sequence length="66" mass="7396">MHAKINDSEGNSPIPGHLANNFNFENDVFTKAFAVYDTQGLIASHGIRLKVVRDIKFTIDMQFSTI</sequence>
<reference evidence="1 2" key="1">
    <citation type="journal article" date="2015" name="Genome Biol.">
        <title>Comparative genomics of Steinernema reveals deeply conserved gene regulatory networks.</title>
        <authorList>
            <person name="Dillman A.R."/>
            <person name="Macchietto M."/>
            <person name="Porter C.F."/>
            <person name="Rogers A."/>
            <person name="Williams B."/>
            <person name="Antoshechkin I."/>
            <person name="Lee M.M."/>
            <person name="Goodwin Z."/>
            <person name="Lu X."/>
            <person name="Lewis E.E."/>
            <person name="Goodrich-Blair H."/>
            <person name="Stock S.P."/>
            <person name="Adams B.J."/>
            <person name="Sternberg P.W."/>
            <person name="Mortazavi A."/>
        </authorList>
    </citation>
    <scope>NUCLEOTIDE SEQUENCE [LARGE SCALE GENOMIC DNA]</scope>
    <source>
        <strain evidence="1 2">ALL</strain>
    </source>
</reference>
<dbReference type="Proteomes" id="UP000298663">
    <property type="component" value="Unassembled WGS sequence"/>
</dbReference>
<dbReference type="AlphaFoldDB" id="A0A4U5M7A7"/>
<organism evidence="1 2">
    <name type="scientific">Steinernema carpocapsae</name>
    <name type="common">Entomopathogenic nematode</name>
    <dbReference type="NCBI Taxonomy" id="34508"/>
    <lineage>
        <taxon>Eukaryota</taxon>
        <taxon>Metazoa</taxon>
        <taxon>Ecdysozoa</taxon>
        <taxon>Nematoda</taxon>
        <taxon>Chromadorea</taxon>
        <taxon>Rhabditida</taxon>
        <taxon>Tylenchina</taxon>
        <taxon>Panagrolaimomorpha</taxon>
        <taxon>Strongyloidoidea</taxon>
        <taxon>Steinernematidae</taxon>
        <taxon>Steinernema</taxon>
    </lineage>
</organism>
<evidence type="ECO:0000313" key="2">
    <source>
        <dbReference type="Proteomes" id="UP000298663"/>
    </source>
</evidence>
<keyword evidence="2" id="KW-1185">Reference proteome</keyword>
<evidence type="ECO:0000313" key="1">
    <source>
        <dbReference type="EMBL" id="TKR64764.1"/>
    </source>
</evidence>
<proteinExistence type="predicted"/>
<gene>
    <name evidence="1" type="ORF">L596_025249</name>
</gene>
<protein>
    <submittedName>
        <fullName evidence="1">Uncharacterized protein</fullName>
    </submittedName>
</protein>
<comment type="caution">
    <text evidence="1">The sequence shown here is derived from an EMBL/GenBank/DDBJ whole genome shotgun (WGS) entry which is preliminary data.</text>
</comment>
<name>A0A4U5M7A7_STECR</name>
<accession>A0A4U5M7A7</accession>
<dbReference type="EMBL" id="AZBU02000009">
    <property type="protein sequence ID" value="TKR64764.1"/>
    <property type="molecule type" value="Genomic_DNA"/>
</dbReference>